<dbReference type="AlphaFoldDB" id="A0A9P4NTP7"/>
<dbReference type="GO" id="GO:0005886">
    <property type="term" value="C:plasma membrane"/>
    <property type="evidence" value="ECO:0007669"/>
    <property type="project" value="TreeGrafter"/>
</dbReference>
<dbReference type="EMBL" id="MU007031">
    <property type="protein sequence ID" value="KAF2431475.1"/>
    <property type="molecule type" value="Genomic_DNA"/>
</dbReference>
<dbReference type="CDD" id="cd08662">
    <property type="entry name" value="M13"/>
    <property type="match status" value="1"/>
</dbReference>
<sequence>MKANNFSLFILSALVSSEFDVVRSAVTPNTCTSAACEAVATTILKTLAPNSTMIDPCQQWDQFVCEGFRQSHDYRPEQTFVGTRSIMSDTVRAVVRDVLEGPFNDNFTGSATNRTSRKANYDKMKAVYASCMDEDSIKKVGATSLRDVLNELETRYPRKSPSNVTSQSVAKAELTNVLLWLAQNSVTTLIRASPSIDNNDPSLRTLTIDAGRVGLPSKEFYNKTSILSNYSRTIVQMFEIVGHVAEDNTSKSAQDVIELEAKIKRASADNVKSRDVEYYYKPMLLADVDNLVPEVSIADLFKAQVPQGFKIQNVILSDSDYYGNLSDIIKSTSREALHDYFVWHIIKNMAGGLHEDVIKPLRIFGNQLAGRPDETIPERWKICADDVDSFIGWILSGFYIERAFSPQAKEYGEKIVNDIRAVFSDRLKDLDWMSDAVKEKAARKVVNILPQLGYSTALPIMLDHVDVDRYYKPFEASKSYFDNDRSNSKFVYKRSWDDLLTAVNPDRWARMTATTVNANFNSVYNRISFPAAGLQSPVFGLELPEYISFGGFGTTAGHELTHGFDNSGSKYDENGRYQNWWDNSTLSAFKSRAQCFIDQYNNYTIRGVDGEVLHVNGKLTQGENIADAGGLASSFAAWQKRDKQDPNPLLPGLERFTKEQLFFISNGVWRCGKTRTEEAVKNVLTDPHSPTGIRTTGGVANSKEFRKAFDCPIKKPTCELW</sequence>
<keyword evidence="6" id="KW-0862">Zinc</keyword>
<evidence type="ECO:0000256" key="7">
    <source>
        <dbReference type="ARBA" id="ARBA00023049"/>
    </source>
</evidence>
<evidence type="ECO:0000259" key="9">
    <source>
        <dbReference type="Pfam" id="PF01431"/>
    </source>
</evidence>
<accession>A0A9P4NTP7</accession>
<dbReference type="Gene3D" id="1.10.1380.10">
    <property type="entry name" value="Neutral endopeptidase , domain2"/>
    <property type="match status" value="1"/>
</dbReference>
<evidence type="ECO:0000256" key="1">
    <source>
        <dbReference type="ARBA" id="ARBA00001947"/>
    </source>
</evidence>
<dbReference type="OrthoDB" id="6475849at2759"/>
<dbReference type="GO" id="GO:0016485">
    <property type="term" value="P:protein processing"/>
    <property type="evidence" value="ECO:0007669"/>
    <property type="project" value="TreeGrafter"/>
</dbReference>
<evidence type="ECO:0000313" key="12">
    <source>
        <dbReference type="Proteomes" id="UP000800235"/>
    </source>
</evidence>
<reference evidence="11" key="1">
    <citation type="journal article" date="2020" name="Stud. Mycol.">
        <title>101 Dothideomycetes genomes: a test case for predicting lifestyles and emergence of pathogens.</title>
        <authorList>
            <person name="Haridas S."/>
            <person name="Albert R."/>
            <person name="Binder M."/>
            <person name="Bloem J."/>
            <person name="Labutti K."/>
            <person name="Salamov A."/>
            <person name="Andreopoulos B."/>
            <person name="Baker S."/>
            <person name="Barry K."/>
            <person name="Bills G."/>
            <person name="Bluhm B."/>
            <person name="Cannon C."/>
            <person name="Castanera R."/>
            <person name="Culley D."/>
            <person name="Daum C."/>
            <person name="Ezra D."/>
            <person name="Gonzalez J."/>
            <person name="Henrissat B."/>
            <person name="Kuo A."/>
            <person name="Liang C."/>
            <person name="Lipzen A."/>
            <person name="Lutzoni F."/>
            <person name="Magnuson J."/>
            <person name="Mondo S."/>
            <person name="Nolan M."/>
            <person name="Ohm R."/>
            <person name="Pangilinan J."/>
            <person name="Park H.-J."/>
            <person name="Ramirez L."/>
            <person name="Alfaro M."/>
            <person name="Sun H."/>
            <person name="Tritt A."/>
            <person name="Yoshinaga Y."/>
            <person name="Zwiers L.-H."/>
            <person name="Turgeon B."/>
            <person name="Goodwin S."/>
            <person name="Spatafora J."/>
            <person name="Crous P."/>
            <person name="Grigoriev I."/>
        </authorList>
    </citation>
    <scope>NUCLEOTIDE SEQUENCE</scope>
    <source>
        <strain evidence="11">CBS 130266</strain>
    </source>
</reference>
<dbReference type="PRINTS" id="PR00786">
    <property type="entry name" value="NEPRILYSIN"/>
</dbReference>
<comment type="similarity">
    <text evidence="2">Belongs to the peptidase M13 family.</text>
</comment>
<dbReference type="GO" id="GO:0004222">
    <property type="term" value="F:metalloendopeptidase activity"/>
    <property type="evidence" value="ECO:0007669"/>
    <property type="project" value="InterPro"/>
</dbReference>
<keyword evidence="3" id="KW-0645">Protease</keyword>
<evidence type="ECO:0000256" key="6">
    <source>
        <dbReference type="ARBA" id="ARBA00022833"/>
    </source>
</evidence>
<evidence type="ECO:0000259" key="10">
    <source>
        <dbReference type="Pfam" id="PF05649"/>
    </source>
</evidence>
<comment type="caution">
    <text evidence="11">The sequence shown here is derived from an EMBL/GenBank/DDBJ whole genome shotgun (WGS) entry which is preliminary data.</text>
</comment>
<dbReference type="Pfam" id="PF05649">
    <property type="entry name" value="Peptidase_M13_N"/>
    <property type="match status" value="1"/>
</dbReference>
<keyword evidence="12" id="KW-1185">Reference proteome</keyword>
<keyword evidence="4" id="KW-0479">Metal-binding</keyword>
<proteinExistence type="inferred from homology"/>
<comment type="cofactor">
    <cofactor evidence="1">
        <name>Zn(2+)</name>
        <dbReference type="ChEBI" id="CHEBI:29105"/>
    </cofactor>
</comment>
<dbReference type="InterPro" id="IPR000718">
    <property type="entry name" value="Peptidase_M13"/>
</dbReference>
<feature type="domain" description="Peptidase M13 C-terminal" evidence="9">
    <location>
        <begin position="517"/>
        <end position="714"/>
    </location>
</feature>
<dbReference type="Proteomes" id="UP000800235">
    <property type="component" value="Unassembled WGS sequence"/>
</dbReference>
<dbReference type="Gene3D" id="3.40.390.10">
    <property type="entry name" value="Collagenase (Catalytic Domain)"/>
    <property type="match status" value="1"/>
</dbReference>
<protein>
    <submittedName>
        <fullName evidence="11">Peptidase family M13</fullName>
    </submittedName>
</protein>
<dbReference type="InterPro" id="IPR042089">
    <property type="entry name" value="Peptidase_M13_dom_2"/>
</dbReference>
<name>A0A9P4NTP7_9PEZI</name>
<organism evidence="11 12">
    <name type="scientific">Tothia fuscella</name>
    <dbReference type="NCBI Taxonomy" id="1048955"/>
    <lineage>
        <taxon>Eukaryota</taxon>
        <taxon>Fungi</taxon>
        <taxon>Dikarya</taxon>
        <taxon>Ascomycota</taxon>
        <taxon>Pezizomycotina</taxon>
        <taxon>Dothideomycetes</taxon>
        <taxon>Pleosporomycetidae</taxon>
        <taxon>Venturiales</taxon>
        <taxon>Cylindrosympodiaceae</taxon>
        <taxon>Tothia</taxon>
    </lineage>
</organism>
<keyword evidence="7" id="KW-0482">Metalloprotease</keyword>
<feature type="chain" id="PRO_5040380349" evidence="8">
    <location>
        <begin position="25"/>
        <end position="721"/>
    </location>
</feature>
<evidence type="ECO:0000256" key="3">
    <source>
        <dbReference type="ARBA" id="ARBA00022670"/>
    </source>
</evidence>
<evidence type="ECO:0000313" key="11">
    <source>
        <dbReference type="EMBL" id="KAF2431475.1"/>
    </source>
</evidence>
<evidence type="ECO:0000256" key="2">
    <source>
        <dbReference type="ARBA" id="ARBA00007357"/>
    </source>
</evidence>
<feature type="domain" description="Peptidase M13 N-terminal" evidence="10">
    <location>
        <begin position="56"/>
        <end position="454"/>
    </location>
</feature>
<feature type="signal peptide" evidence="8">
    <location>
        <begin position="1"/>
        <end position="24"/>
    </location>
</feature>
<dbReference type="PANTHER" id="PTHR11733">
    <property type="entry name" value="ZINC METALLOPROTEASE FAMILY M13 NEPRILYSIN-RELATED"/>
    <property type="match status" value="1"/>
</dbReference>
<dbReference type="PROSITE" id="PS51885">
    <property type="entry name" value="NEPRILYSIN"/>
    <property type="match status" value="1"/>
</dbReference>
<dbReference type="GO" id="GO:0046872">
    <property type="term" value="F:metal ion binding"/>
    <property type="evidence" value="ECO:0007669"/>
    <property type="project" value="UniProtKB-KW"/>
</dbReference>
<dbReference type="SUPFAM" id="SSF55486">
    <property type="entry name" value="Metalloproteases ('zincins'), catalytic domain"/>
    <property type="match status" value="1"/>
</dbReference>
<evidence type="ECO:0000256" key="4">
    <source>
        <dbReference type="ARBA" id="ARBA00022723"/>
    </source>
</evidence>
<dbReference type="InterPro" id="IPR018497">
    <property type="entry name" value="Peptidase_M13_C"/>
</dbReference>
<dbReference type="PANTHER" id="PTHR11733:SF167">
    <property type="entry name" value="FI17812P1-RELATED"/>
    <property type="match status" value="1"/>
</dbReference>
<keyword evidence="5" id="KW-0378">Hydrolase</keyword>
<dbReference type="InterPro" id="IPR008753">
    <property type="entry name" value="Peptidase_M13_N"/>
</dbReference>
<evidence type="ECO:0000256" key="5">
    <source>
        <dbReference type="ARBA" id="ARBA00022801"/>
    </source>
</evidence>
<dbReference type="Pfam" id="PF01431">
    <property type="entry name" value="Peptidase_M13"/>
    <property type="match status" value="1"/>
</dbReference>
<keyword evidence="8" id="KW-0732">Signal</keyword>
<dbReference type="InterPro" id="IPR024079">
    <property type="entry name" value="MetalloPept_cat_dom_sf"/>
</dbReference>
<gene>
    <name evidence="11" type="ORF">EJ08DRAFT_696274</name>
</gene>
<evidence type="ECO:0000256" key="8">
    <source>
        <dbReference type="SAM" id="SignalP"/>
    </source>
</evidence>